<evidence type="ECO:0000313" key="3">
    <source>
        <dbReference type="Proteomes" id="UP000007796"/>
    </source>
</evidence>
<keyword evidence="3" id="KW-1185">Reference proteome</keyword>
<feature type="domain" description="Heterokaryon incompatibility" evidence="1">
    <location>
        <begin position="10"/>
        <end position="121"/>
    </location>
</feature>
<proteinExistence type="predicted"/>
<dbReference type="InterPro" id="IPR010730">
    <property type="entry name" value="HET"/>
</dbReference>
<dbReference type="PANTHER" id="PTHR24148:SF64">
    <property type="entry name" value="HETEROKARYON INCOMPATIBILITY DOMAIN-CONTAINING PROTEIN"/>
    <property type="match status" value="1"/>
</dbReference>
<dbReference type="HOGENOM" id="CLU_428294_0_0_1"/>
<accession>F0XLD9</accession>
<dbReference type="AlphaFoldDB" id="F0XLD9"/>
<name>F0XLD9_GROCL</name>
<dbReference type="RefSeq" id="XP_014170978.1">
    <property type="nucleotide sequence ID" value="XM_014315503.1"/>
</dbReference>
<dbReference type="EMBL" id="GL629794">
    <property type="protein sequence ID" value="EFX01496.1"/>
    <property type="molecule type" value="Genomic_DNA"/>
</dbReference>
<dbReference type="OrthoDB" id="674604at2759"/>
<evidence type="ECO:0000313" key="2">
    <source>
        <dbReference type="EMBL" id="EFX01496.1"/>
    </source>
</evidence>
<sequence length="639" mass="73567">MRKPDSKNKYIAISHVWKFGHAVETVWNDMEEKEQLAIDIDGPDENSLDSKMISWSGLVQMAHAAANMPGKKRARYIWLDLLCLDQVSQKEDKEKEYQICIMGHIYTYAYAVVTMIGGVAAVQHVNEPTGWMDRAWTLQESILNQTTYVYIKWPSDKLTVKALDSQDKRRKFQFHHVKTARGELGFWTERKDGPATFLGGLYGLAFPKPKKIKFIGVWRSMYMRTSSKPADVVYSVMAIFKVKIDPYRKNRAPQFLFEDLARKTAADRNIGPVWLTLGGIYGSEIWQQPDSGLIPRFPHGQKAGQKSDNEMPKVVHKGRVQWAGHWMDNSPWYVKEYKMQFLTHSQPHLIQATMLRLRGVSKPRNSDLRKRGNKTVTRNVGNINIGGIRGECTYLGRLDKYNNTTQAIYVGDIGKMPDYGEETIDFRGQQYLLFVRYDCKQHSWTILADGAFKATSRKWKTSPGDRYIFTMGRGPQAFYRWPVKDLGARPPPDNSVPVWRTATVHYNIQDMYKRTRMFSNTLENGKNMTVVSYGCTRSPTSANNTMSTVEEGCIKVPFSYDGWSKTVSSRFSIHGVWGLLIPHSKTKIGTPQYEYRIWFGISGMYVQIRNNPSTPSKYWTMHAVPYHHHEWKCPKKAVK</sequence>
<evidence type="ECO:0000259" key="1">
    <source>
        <dbReference type="Pfam" id="PF06985"/>
    </source>
</evidence>
<dbReference type="Pfam" id="PF06985">
    <property type="entry name" value="HET"/>
    <property type="match status" value="1"/>
</dbReference>
<organism evidence="3">
    <name type="scientific">Grosmannia clavigera (strain kw1407 / UAMH 11150)</name>
    <name type="common">Blue stain fungus</name>
    <name type="synonym">Graphiocladiella clavigera</name>
    <dbReference type="NCBI Taxonomy" id="655863"/>
    <lineage>
        <taxon>Eukaryota</taxon>
        <taxon>Fungi</taxon>
        <taxon>Dikarya</taxon>
        <taxon>Ascomycota</taxon>
        <taxon>Pezizomycotina</taxon>
        <taxon>Sordariomycetes</taxon>
        <taxon>Sordariomycetidae</taxon>
        <taxon>Ophiostomatales</taxon>
        <taxon>Ophiostomataceae</taxon>
        <taxon>Leptographium</taxon>
    </lineage>
</organism>
<dbReference type="Proteomes" id="UP000007796">
    <property type="component" value="Unassembled WGS sequence"/>
</dbReference>
<dbReference type="GeneID" id="25979871"/>
<protein>
    <recommendedName>
        <fullName evidence="1">Heterokaryon incompatibility domain-containing protein</fullName>
    </recommendedName>
</protein>
<dbReference type="PANTHER" id="PTHR24148">
    <property type="entry name" value="ANKYRIN REPEAT DOMAIN-CONTAINING PROTEIN 39 HOMOLOG-RELATED"/>
    <property type="match status" value="1"/>
</dbReference>
<reference evidence="2 3" key="1">
    <citation type="journal article" date="2011" name="Proc. Natl. Acad. Sci. U.S.A.">
        <title>Genome and transcriptome analyses of the mountain pine beetle-fungal symbiont Grosmannia clavigera, a lodgepole pine pathogen.</title>
        <authorList>
            <person name="DiGuistini S."/>
            <person name="Wang Y."/>
            <person name="Liao N.Y."/>
            <person name="Taylor G."/>
            <person name="Tanguay P."/>
            <person name="Feau N."/>
            <person name="Henrissat B."/>
            <person name="Chan S.K."/>
            <person name="Hesse-Orce U."/>
            <person name="Alamouti S.M."/>
            <person name="Tsui C.K.M."/>
            <person name="Docking R.T."/>
            <person name="Levasseur A."/>
            <person name="Haridas S."/>
            <person name="Robertson G."/>
            <person name="Birol I."/>
            <person name="Holt R.A."/>
            <person name="Marra M.A."/>
            <person name="Hamelin R.C."/>
            <person name="Hirst M."/>
            <person name="Jones S.J.M."/>
            <person name="Bohlmann J."/>
            <person name="Breuil C."/>
        </authorList>
    </citation>
    <scope>NUCLEOTIDE SEQUENCE [LARGE SCALE GENOMIC DNA]</scope>
    <source>
        <strain evidence="3">kw1407 / UAMH 11150</strain>
    </source>
</reference>
<dbReference type="eggNOG" id="ENOG502RYNU">
    <property type="taxonomic scope" value="Eukaryota"/>
</dbReference>
<dbReference type="STRING" id="655863.F0XLD9"/>
<dbReference type="InParanoid" id="F0XLD9"/>
<gene>
    <name evidence="2" type="ORF">CMQ_6438</name>
</gene>
<dbReference type="InterPro" id="IPR052895">
    <property type="entry name" value="HetReg/Transcr_Mod"/>
</dbReference>